<evidence type="ECO:0000256" key="2">
    <source>
        <dbReference type="ARBA" id="ARBA00022833"/>
    </source>
</evidence>
<dbReference type="InterPro" id="IPR016193">
    <property type="entry name" value="Cytidine_deaminase-like"/>
</dbReference>
<keyword evidence="5" id="KW-1185">Reference proteome</keyword>
<dbReference type="RefSeq" id="WP_188474800.1">
    <property type="nucleotide sequence ID" value="NZ_BMFZ01000010.1"/>
</dbReference>
<evidence type="ECO:0000313" key="5">
    <source>
        <dbReference type="Proteomes" id="UP000627464"/>
    </source>
</evidence>
<dbReference type="CDD" id="cd01284">
    <property type="entry name" value="Riboflavin_deaminase-reductase"/>
    <property type="match status" value="1"/>
</dbReference>
<dbReference type="InterPro" id="IPR002125">
    <property type="entry name" value="CMP_dCMP_dom"/>
</dbReference>
<reference evidence="5" key="1">
    <citation type="journal article" date="2019" name="Int. J. Syst. Evol. Microbiol.">
        <title>The Global Catalogue of Microorganisms (GCM) 10K type strain sequencing project: providing services to taxonomists for standard genome sequencing and annotation.</title>
        <authorList>
            <consortium name="The Broad Institute Genomics Platform"/>
            <consortium name="The Broad Institute Genome Sequencing Center for Infectious Disease"/>
            <person name="Wu L."/>
            <person name="Ma J."/>
        </authorList>
    </citation>
    <scope>NUCLEOTIDE SEQUENCE [LARGE SCALE GENOMIC DNA]</scope>
    <source>
        <strain evidence="5">CGMCC 1.12806</strain>
    </source>
</reference>
<organism evidence="4 5">
    <name type="scientific">Hafnia psychrotolerans</name>
    <dbReference type="NCBI Taxonomy" id="1477018"/>
    <lineage>
        <taxon>Bacteria</taxon>
        <taxon>Pseudomonadati</taxon>
        <taxon>Pseudomonadota</taxon>
        <taxon>Gammaproteobacteria</taxon>
        <taxon>Enterobacterales</taxon>
        <taxon>Hafniaceae</taxon>
        <taxon>Hafnia</taxon>
    </lineage>
</organism>
<dbReference type="Pfam" id="PF00383">
    <property type="entry name" value="dCMP_cyt_deam_1"/>
    <property type="match status" value="1"/>
</dbReference>
<evidence type="ECO:0000256" key="1">
    <source>
        <dbReference type="ARBA" id="ARBA00022723"/>
    </source>
</evidence>
<gene>
    <name evidence="4" type="ORF">GCM10011328_34820</name>
</gene>
<dbReference type="Proteomes" id="UP000627464">
    <property type="component" value="Unassembled WGS sequence"/>
</dbReference>
<name>A0ABQ1H3R8_9GAMM</name>
<dbReference type="SUPFAM" id="SSF53927">
    <property type="entry name" value="Cytidine deaminase-like"/>
    <property type="match status" value="1"/>
</dbReference>
<dbReference type="EMBL" id="BMFZ01000010">
    <property type="protein sequence ID" value="GGA56396.1"/>
    <property type="molecule type" value="Genomic_DNA"/>
</dbReference>
<feature type="domain" description="CMP/dCMP-type deaminase" evidence="3">
    <location>
        <begin position="1"/>
        <end position="113"/>
    </location>
</feature>
<evidence type="ECO:0000259" key="3">
    <source>
        <dbReference type="PROSITE" id="PS51747"/>
    </source>
</evidence>
<dbReference type="PANTHER" id="PTHR11079">
    <property type="entry name" value="CYTOSINE DEAMINASE FAMILY MEMBER"/>
    <property type="match status" value="1"/>
</dbReference>
<dbReference type="PROSITE" id="PS51747">
    <property type="entry name" value="CYT_DCMP_DEAMINASES_2"/>
    <property type="match status" value="1"/>
</dbReference>
<keyword evidence="1" id="KW-0479">Metal-binding</keyword>
<comment type="caution">
    <text evidence="4">The sequence shown here is derived from an EMBL/GenBank/DDBJ whole genome shotgun (WGS) entry which is preliminary data.</text>
</comment>
<protein>
    <submittedName>
        <fullName evidence="4">Riboflavin-specific deaminase</fullName>
    </submittedName>
</protein>
<proteinExistence type="predicted"/>
<accession>A0ABQ1H3R8</accession>
<dbReference type="PROSITE" id="PS00903">
    <property type="entry name" value="CYT_DCMP_DEAMINASES_1"/>
    <property type="match status" value="1"/>
</dbReference>
<keyword evidence="2" id="KW-0862">Zinc</keyword>
<dbReference type="InterPro" id="IPR016192">
    <property type="entry name" value="APOBEC/CMP_deaminase_Zn-bd"/>
</dbReference>
<evidence type="ECO:0000313" key="4">
    <source>
        <dbReference type="EMBL" id="GGA56396.1"/>
    </source>
</evidence>
<sequence>MDKKFMARALLISQKALPDCQPNPPVGCVIVCDGEIVAEGYTRKPGEYHAEADALSRFAGDLSECDVYVTLEPCSFTGRTPSCAKALASRRPRRVIVSILDSDPRNQGAGIQILQCAGIAVETGILADDVNIWLSSYLYQC</sequence>
<dbReference type="PANTHER" id="PTHR11079:SF162">
    <property type="entry name" value="RIBOFLAVIN BIOSYNTHESIS PROTEIN PYRD, CHLOROPLASTIC"/>
    <property type="match status" value="1"/>
</dbReference>
<dbReference type="Gene3D" id="3.40.140.10">
    <property type="entry name" value="Cytidine Deaminase, domain 2"/>
    <property type="match status" value="1"/>
</dbReference>